<dbReference type="PANTHER" id="PTHR47970:SF29">
    <property type="entry name" value="KINESIN FAMILY MEMBER 20B"/>
    <property type="match status" value="1"/>
</dbReference>
<accession>A0A8C1QLT7</accession>
<dbReference type="InterPro" id="IPR047149">
    <property type="entry name" value="KIF11-like"/>
</dbReference>
<reference evidence="14" key="2">
    <citation type="submission" date="2025-09" db="UniProtKB">
        <authorList>
            <consortium name="Ensembl"/>
        </authorList>
    </citation>
    <scope>IDENTIFICATION</scope>
</reference>
<keyword evidence="3" id="KW-0597">Phosphoprotein</keyword>
<keyword evidence="6 10" id="KW-0067">ATP-binding</keyword>
<dbReference type="PRINTS" id="PR00380">
    <property type="entry name" value="KINESINHEAVY"/>
</dbReference>
<comment type="similarity">
    <text evidence="10">Belongs to the TRAFAC class myosin-kinesin ATPase superfamily. Kinesin family.</text>
</comment>
<evidence type="ECO:0000313" key="14">
    <source>
        <dbReference type="Ensembl" id="ENSCCRP00010049329.1"/>
    </source>
</evidence>
<evidence type="ECO:0000256" key="11">
    <source>
        <dbReference type="SAM" id="Coils"/>
    </source>
</evidence>
<evidence type="ECO:0000256" key="3">
    <source>
        <dbReference type="ARBA" id="ARBA00022553"/>
    </source>
</evidence>
<dbReference type="GO" id="GO:0090307">
    <property type="term" value="P:mitotic spindle assembly"/>
    <property type="evidence" value="ECO:0007669"/>
    <property type="project" value="TreeGrafter"/>
</dbReference>
<feature type="region of interest" description="Disordered" evidence="12">
    <location>
        <begin position="1238"/>
        <end position="1259"/>
    </location>
</feature>
<evidence type="ECO:0000256" key="4">
    <source>
        <dbReference type="ARBA" id="ARBA00022701"/>
    </source>
</evidence>
<feature type="coiled-coil region" evidence="11">
    <location>
        <begin position="827"/>
        <end position="896"/>
    </location>
</feature>
<dbReference type="Proteomes" id="UP000694427">
    <property type="component" value="Unplaced"/>
</dbReference>
<dbReference type="GO" id="GO:0005634">
    <property type="term" value="C:nucleus"/>
    <property type="evidence" value="ECO:0007669"/>
    <property type="project" value="TreeGrafter"/>
</dbReference>
<feature type="compositionally biased region" description="Basic and acidic residues" evidence="12">
    <location>
        <begin position="1238"/>
        <end position="1250"/>
    </location>
</feature>
<dbReference type="PANTHER" id="PTHR47970">
    <property type="entry name" value="KINESIN-LIKE PROTEIN KIF11"/>
    <property type="match status" value="1"/>
</dbReference>
<dbReference type="SUPFAM" id="SSF52540">
    <property type="entry name" value="P-loop containing nucleoside triphosphate hydrolases"/>
    <property type="match status" value="1"/>
</dbReference>
<dbReference type="SMART" id="SM00129">
    <property type="entry name" value="KISc"/>
    <property type="match status" value="1"/>
</dbReference>
<proteinExistence type="inferred from homology"/>
<feature type="compositionally biased region" description="Basic residues" evidence="12">
    <location>
        <begin position="1455"/>
        <end position="1467"/>
    </location>
</feature>
<evidence type="ECO:0000259" key="13">
    <source>
        <dbReference type="PROSITE" id="PS50067"/>
    </source>
</evidence>
<feature type="coiled-coil region" evidence="11">
    <location>
        <begin position="618"/>
        <end position="676"/>
    </location>
</feature>
<evidence type="ECO:0000256" key="12">
    <source>
        <dbReference type="SAM" id="MobiDB-lite"/>
    </source>
</evidence>
<dbReference type="PROSITE" id="PS00411">
    <property type="entry name" value="KINESIN_MOTOR_1"/>
    <property type="match status" value="1"/>
</dbReference>
<feature type="binding site" evidence="10">
    <location>
        <begin position="139"/>
        <end position="146"/>
    </location>
    <ligand>
        <name>ATP</name>
        <dbReference type="ChEBI" id="CHEBI:30616"/>
    </ligand>
</feature>
<keyword evidence="9" id="KW-0206">Cytoskeleton</keyword>
<evidence type="ECO:0000256" key="1">
    <source>
        <dbReference type="ARBA" id="ARBA00004186"/>
    </source>
</evidence>
<comment type="subcellular location">
    <subcellularLocation>
        <location evidence="1">Cytoplasm</location>
        <location evidence="1">Cytoskeleton</location>
        <location evidence="1">Spindle</location>
    </subcellularLocation>
</comment>
<feature type="domain" description="Kinesin motor" evidence="13">
    <location>
        <begin position="43"/>
        <end position="463"/>
    </location>
</feature>
<dbReference type="Ensembl" id="ENSCCRT00010054074.1">
    <property type="protein sequence ID" value="ENSCCRP00010049329.1"/>
    <property type="gene ID" value="ENSCCRG00010020893.1"/>
</dbReference>
<evidence type="ECO:0000313" key="15">
    <source>
        <dbReference type="Proteomes" id="UP000694427"/>
    </source>
</evidence>
<dbReference type="GO" id="GO:0048731">
    <property type="term" value="P:system development"/>
    <property type="evidence" value="ECO:0007669"/>
    <property type="project" value="UniProtKB-ARBA"/>
</dbReference>
<feature type="coiled-coil region" evidence="11">
    <location>
        <begin position="932"/>
        <end position="959"/>
    </location>
</feature>
<evidence type="ECO:0000256" key="9">
    <source>
        <dbReference type="ARBA" id="ARBA00023212"/>
    </source>
</evidence>
<dbReference type="GO" id="GO:0072686">
    <property type="term" value="C:mitotic spindle"/>
    <property type="evidence" value="ECO:0007669"/>
    <property type="project" value="TreeGrafter"/>
</dbReference>
<evidence type="ECO:0000256" key="6">
    <source>
        <dbReference type="ARBA" id="ARBA00022840"/>
    </source>
</evidence>
<dbReference type="GO" id="GO:0007018">
    <property type="term" value="P:microtubule-based movement"/>
    <property type="evidence" value="ECO:0007669"/>
    <property type="project" value="InterPro"/>
</dbReference>
<keyword evidence="4" id="KW-0493">Microtubule</keyword>
<dbReference type="GO" id="GO:0008017">
    <property type="term" value="F:microtubule binding"/>
    <property type="evidence" value="ECO:0007669"/>
    <property type="project" value="InterPro"/>
</dbReference>
<dbReference type="GO" id="GO:0008574">
    <property type="term" value="F:plus-end-directed microtubule motor activity"/>
    <property type="evidence" value="ECO:0007669"/>
    <property type="project" value="TreeGrafter"/>
</dbReference>
<feature type="coiled-coil region" evidence="11">
    <location>
        <begin position="1009"/>
        <end position="1071"/>
    </location>
</feature>
<evidence type="ECO:0000256" key="2">
    <source>
        <dbReference type="ARBA" id="ARBA00022490"/>
    </source>
</evidence>
<organism evidence="14 15">
    <name type="scientific">Cyprinus carpio</name>
    <name type="common">Common carp</name>
    <dbReference type="NCBI Taxonomy" id="7962"/>
    <lineage>
        <taxon>Eukaryota</taxon>
        <taxon>Metazoa</taxon>
        <taxon>Chordata</taxon>
        <taxon>Craniata</taxon>
        <taxon>Vertebrata</taxon>
        <taxon>Euteleostomi</taxon>
        <taxon>Actinopterygii</taxon>
        <taxon>Neopterygii</taxon>
        <taxon>Teleostei</taxon>
        <taxon>Ostariophysi</taxon>
        <taxon>Cypriniformes</taxon>
        <taxon>Cyprinidae</taxon>
        <taxon>Cyprininae</taxon>
        <taxon>Cyprinus</taxon>
    </lineage>
</organism>
<dbReference type="GO" id="GO:0005524">
    <property type="term" value="F:ATP binding"/>
    <property type="evidence" value="ECO:0007669"/>
    <property type="project" value="UniProtKB-UniRule"/>
</dbReference>
<evidence type="ECO:0000256" key="5">
    <source>
        <dbReference type="ARBA" id="ARBA00022741"/>
    </source>
</evidence>
<keyword evidence="5 10" id="KW-0547">Nucleotide-binding</keyword>
<feature type="compositionally biased region" description="Basic and acidic residues" evidence="12">
    <location>
        <begin position="1293"/>
        <end position="1308"/>
    </location>
</feature>
<keyword evidence="2" id="KW-0963">Cytoplasm</keyword>
<dbReference type="Gene3D" id="3.40.850.10">
    <property type="entry name" value="Kinesin motor domain"/>
    <property type="match status" value="1"/>
</dbReference>
<dbReference type="GO" id="GO:0005876">
    <property type="term" value="C:spindle microtubule"/>
    <property type="evidence" value="ECO:0007669"/>
    <property type="project" value="TreeGrafter"/>
</dbReference>
<feature type="compositionally biased region" description="Acidic residues" evidence="12">
    <location>
        <begin position="518"/>
        <end position="535"/>
    </location>
</feature>
<name>A0A8C1QLT7_CYPCA</name>
<dbReference type="InterPro" id="IPR001752">
    <property type="entry name" value="Kinesin_motor_dom"/>
</dbReference>
<evidence type="ECO:0000256" key="10">
    <source>
        <dbReference type="PROSITE-ProRule" id="PRU00283"/>
    </source>
</evidence>
<dbReference type="InterPro" id="IPR036961">
    <property type="entry name" value="Kinesin_motor_dom_sf"/>
</dbReference>
<reference evidence="14" key="1">
    <citation type="submission" date="2025-08" db="UniProtKB">
        <authorList>
            <consortium name="Ensembl"/>
        </authorList>
    </citation>
    <scope>IDENTIFICATION</scope>
</reference>
<feature type="region of interest" description="Disordered" evidence="12">
    <location>
        <begin position="1437"/>
        <end position="1467"/>
    </location>
</feature>
<keyword evidence="15" id="KW-1185">Reference proteome</keyword>
<keyword evidence="8 10" id="KW-0505">Motor protein</keyword>
<keyword evidence="7 11" id="KW-0175">Coiled coil</keyword>
<evidence type="ECO:0000256" key="8">
    <source>
        <dbReference type="ARBA" id="ARBA00023175"/>
    </source>
</evidence>
<dbReference type="InterPro" id="IPR019821">
    <property type="entry name" value="Kinesin_motor_CS"/>
</dbReference>
<dbReference type="GO" id="GO:0051231">
    <property type="term" value="P:spindle elongation"/>
    <property type="evidence" value="ECO:0007669"/>
    <property type="project" value="TreeGrafter"/>
</dbReference>
<evidence type="ECO:0000256" key="7">
    <source>
        <dbReference type="ARBA" id="ARBA00023054"/>
    </source>
</evidence>
<protein>
    <submittedName>
        <fullName evidence="14">Kinesin family member 20Bb</fullName>
    </submittedName>
</protein>
<feature type="compositionally biased region" description="Basic residues" evidence="12">
    <location>
        <begin position="1309"/>
        <end position="1320"/>
    </location>
</feature>
<dbReference type="InterPro" id="IPR027417">
    <property type="entry name" value="P-loop_NTPase"/>
</dbReference>
<feature type="region of interest" description="Disordered" evidence="12">
    <location>
        <begin position="510"/>
        <end position="538"/>
    </location>
</feature>
<feature type="region of interest" description="Disordered" evidence="12">
    <location>
        <begin position="1290"/>
        <end position="1338"/>
    </location>
</feature>
<dbReference type="Pfam" id="PF00225">
    <property type="entry name" value="Kinesin"/>
    <property type="match status" value="1"/>
</dbReference>
<sequence length="1467" mass="167407">MMESCLNHKPEKVASFTFEDIRKDISSDFSKLSEDSVLLEKEHLQVYLRVRPFTTSERAEGASQECISIEPPDTVILKAHRASLTARHSERFGPQQAQRFQFSQVFGPDTTQREIFDGTTKSLVKEVLDGGNSLIFTYGVTNAGKTFTFLGPDSDCGILPRSLNVIFKSIEGRIYSQNSIKPHRCVDFIKLTKEQQDDEATNKRNLLRRFKDIDPQKTLSSMSSSSCSLFESSTFNDTNRDSVCLDDTSNVKFSVWVSFCEIYNENIHDLLDVVPNGSHRRNVLRLAQDEGNAFVKDLKWVQVNSAEEALKVVKIGRKNQSSSSTKLNNVSSRSHSIFSIRILRIEDVGVPRVQTISELSLCDLAGSERCAKTQNHGDRLKEAGNINTSLLTLGKCINALRLSQTQPKIHQHIPFRESKLTHYFQGFFCGRGKACMIININQCASVYDETLNVLKFSALAQKVVVLNPKPAPSIAVKRSDRDVSMIINNANKKDWTRRSSLMGWEMNLEEDNVQKDKDDEEMGEDDDEESDDESMEDKYHDTPVLKTHFNKTVHLIFSVYLRCTNICCFFQCFSEHLQREKEVVEERRLEILKNLVNRTISEMAPVSTDENAAKIAKIEHLDNMIKAMRDDLAKIKGDAEGVQICLTNVPESPRTISDLRTQLEEMREELLKSQQLLSLKTIELEAMRVQMQESDYQLLQANRNYENKKLRCQELMSVCQEKNGMISTLQTALDQNVEAATKDQALNNNIKEVILNFRNNCKCMLNEDGEPRGEEMTSQETQQLLQELKMKDELLNELKLEHCSLEKKVCDLSDRLAEQTHAHEAAVAMERAEVNKVTNENKALANELHVLQQAAIEMSSKLKTLQMELRTQKKIANELSEELDAAKTLIKGHQAEYCSQSKSIESLMKEADHLRQELSARQLSHDKTKAECERMVELSHEKSRQINDLEQEVSQTRANMCQLEELCTRLKYEHDAQDKLIQTLSKLNQHNEVQNIVRTIVESEISEVRDKAKRRITAMEKDLAHKDAELETKAQELSKVRELVNDGRNKIKTLSCDLQQVERERADVRDQLCEANKQKVQVEKKILILSEENKMFQQRLCEANELKGQAGHSLSCTEQSIDPQQTVKSNHVIEEENIEPFQTTCQGNLFIFSFNPLGSTNMDTLFTYLFFSDLAQLQEMYQKPSVGVSVEAQQEEQRACRPAENRKQLAEKQDTTVKLQREKDDLAVSCKAVTQKVDRPKQTSKVKTENEGNSFSQTQEQVAVLDNSILSTKSLREERFLKPGLEISFTPLKPDRMNVRKPGEEKSVTKKLRSTARKRKSPELESSVESENRKNRRLKVNNRENMQSIETPTVQGKKVSQLNQKDSLSLKGKKDGALKKIGDFIQSSPTLFGSKAKKIMSMVNVKSPEPLNLSENNKPKRIKRKLFKTQFSSPLDIPSQHIIGSSDDDQESNHFKIKRKLRTRTAK</sequence>
<dbReference type="PROSITE" id="PS50067">
    <property type="entry name" value="KINESIN_MOTOR_2"/>
    <property type="match status" value="1"/>
</dbReference>